<evidence type="ECO:0000256" key="1">
    <source>
        <dbReference type="ARBA" id="ARBA00007637"/>
    </source>
</evidence>
<dbReference type="InterPro" id="IPR001509">
    <property type="entry name" value="Epimerase_deHydtase"/>
</dbReference>
<dbReference type="PANTHER" id="PTHR43000">
    <property type="entry name" value="DTDP-D-GLUCOSE 4,6-DEHYDRATASE-RELATED"/>
    <property type="match status" value="1"/>
</dbReference>
<comment type="caution">
    <text evidence="3">The sequence shown here is derived from an EMBL/GenBank/DDBJ whole genome shotgun (WGS) entry which is preliminary data.</text>
</comment>
<dbReference type="SUPFAM" id="SSF51735">
    <property type="entry name" value="NAD(P)-binding Rossmann-fold domains"/>
    <property type="match status" value="1"/>
</dbReference>
<protein>
    <recommendedName>
        <fullName evidence="2">NAD-dependent epimerase/dehydratase domain-containing protein</fullName>
    </recommendedName>
</protein>
<comment type="similarity">
    <text evidence="1">Belongs to the NAD(P)-dependent epimerase/dehydratase family.</text>
</comment>
<dbReference type="EMBL" id="VSSQ01048562">
    <property type="protein sequence ID" value="MPN02607.1"/>
    <property type="molecule type" value="Genomic_DNA"/>
</dbReference>
<feature type="domain" description="NAD-dependent epimerase/dehydratase" evidence="2">
    <location>
        <begin position="1"/>
        <end position="129"/>
    </location>
</feature>
<evidence type="ECO:0000313" key="3">
    <source>
        <dbReference type="EMBL" id="MPN02607.1"/>
    </source>
</evidence>
<dbReference type="Gene3D" id="3.40.50.720">
    <property type="entry name" value="NAD(P)-binding Rossmann-like Domain"/>
    <property type="match status" value="1"/>
</dbReference>
<organism evidence="3">
    <name type="scientific">bioreactor metagenome</name>
    <dbReference type="NCBI Taxonomy" id="1076179"/>
    <lineage>
        <taxon>unclassified sequences</taxon>
        <taxon>metagenomes</taxon>
        <taxon>ecological metagenomes</taxon>
    </lineage>
</organism>
<gene>
    <name evidence="3" type="ORF">SDC9_149823</name>
</gene>
<dbReference type="Pfam" id="PF01370">
    <property type="entry name" value="Epimerase"/>
    <property type="match status" value="1"/>
</dbReference>
<dbReference type="CDD" id="cd08946">
    <property type="entry name" value="SDR_e"/>
    <property type="match status" value="1"/>
</dbReference>
<name>A0A645ELF2_9ZZZZ</name>
<sequence length="191" mass="21874">MLEYCSKNDVKHFIFVSTGGVYGYGEEAFKEDDYCNPNGIYSITKYFAEKLCMEYSDKIDITILRVFFPYGKGQRGRLISNLVEKIKSGDEIIINKDGKPYINPIHIYDLCLIVKEIVEKRTVGTFNICGNEIVSIEQLCYIIANNNMISKLNLNFTNNYSSSLIGNNNKITNHLKYKYKISLSEGILLDQ</sequence>
<reference evidence="3" key="1">
    <citation type="submission" date="2019-08" db="EMBL/GenBank/DDBJ databases">
        <authorList>
            <person name="Kucharzyk K."/>
            <person name="Murdoch R.W."/>
            <person name="Higgins S."/>
            <person name="Loffler F."/>
        </authorList>
    </citation>
    <scope>NUCLEOTIDE SEQUENCE</scope>
</reference>
<accession>A0A645ELF2</accession>
<dbReference type="AlphaFoldDB" id="A0A645ELF2"/>
<proteinExistence type="inferred from homology"/>
<evidence type="ECO:0000259" key="2">
    <source>
        <dbReference type="Pfam" id="PF01370"/>
    </source>
</evidence>
<dbReference type="InterPro" id="IPR036291">
    <property type="entry name" value="NAD(P)-bd_dom_sf"/>
</dbReference>